<dbReference type="PANTHER" id="PTHR33169:SF14">
    <property type="entry name" value="TRANSCRIPTIONAL REGULATOR RV3488"/>
    <property type="match status" value="1"/>
</dbReference>
<evidence type="ECO:0000313" key="3">
    <source>
        <dbReference type="EMBL" id="RNL42225.1"/>
    </source>
</evidence>
<evidence type="ECO:0000259" key="2">
    <source>
        <dbReference type="Pfam" id="PF03551"/>
    </source>
</evidence>
<evidence type="ECO:0000313" key="4">
    <source>
        <dbReference type="Proteomes" id="UP000278632"/>
    </source>
</evidence>
<dbReference type="Proteomes" id="UP000278632">
    <property type="component" value="Unassembled WGS sequence"/>
</dbReference>
<dbReference type="InterPro" id="IPR052509">
    <property type="entry name" value="Metal_resp_DNA-bind_regulator"/>
</dbReference>
<dbReference type="RefSeq" id="WP_123192550.1">
    <property type="nucleotide sequence ID" value="NZ_QICD01000018.1"/>
</dbReference>
<comment type="caution">
    <text evidence="3">The sequence shown here is derived from an EMBL/GenBank/DDBJ whole genome shotgun (WGS) entry which is preliminary data.</text>
</comment>
<dbReference type="AlphaFoldDB" id="A0A3N0B558"/>
<name>A0A3N0B558_9ACTN</name>
<feature type="region of interest" description="Disordered" evidence="1">
    <location>
        <begin position="141"/>
        <end position="169"/>
    </location>
</feature>
<evidence type="ECO:0000256" key="1">
    <source>
        <dbReference type="SAM" id="MobiDB-lite"/>
    </source>
</evidence>
<feature type="domain" description="Transcription regulator PadR N-terminal" evidence="2">
    <location>
        <begin position="51"/>
        <end position="115"/>
    </location>
</feature>
<feature type="compositionally biased region" description="Polar residues" evidence="1">
    <location>
        <begin position="1"/>
        <end position="11"/>
    </location>
</feature>
<dbReference type="SUPFAM" id="SSF46785">
    <property type="entry name" value="Winged helix' DNA-binding domain"/>
    <property type="match status" value="1"/>
</dbReference>
<dbReference type="InterPro" id="IPR005149">
    <property type="entry name" value="Tscrpt_reg_PadR_N"/>
</dbReference>
<dbReference type="Pfam" id="PF03551">
    <property type="entry name" value="PadR"/>
    <property type="match status" value="1"/>
</dbReference>
<dbReference type="OrthoDB" id="122286at2"/>
<keyword evidence="4" id="KW-1185">Reference proteome</keyword>
<protein>
    <submittedName>
        <fullName evidence="3">PadR family transcriptional regulator</fullName>
    </submittedName>
</protein>
<feature type="compositionally biased region" description="Basic and acidic residues" evidence="1">
    <location>
        <begin position="154"/>
        <end position="169"/>
    </location>
</feature>
<accession>A0A3N0B558</accession>
<dbReference type="EMBL" id="QICD01000018">
    <property type="protein sequence ID" value="RNL42225.1"/>
    <property type="molecule type" value="Genomic_DNA"/>
</dbReference>
<proteinExistence type="predicted"/>
<dbReference type="InterPro" id="IPR036388">
    <property type="entry name" value="WH-like_DNA-bd_sf"/>
</dbReference>
<organism evidence="3 4">
    <name type="scientific">Paraeggerthella hongkongensis</name>
    <dbReference type="NCBI Taxonomy" id="230658"/>
    <lineage>
        <taxon>Bacteria</taxon>
        <taxon>Bacillati</taxon>
        <taxon>Actinomycetota</taxon>
        <taxon>Coriobacteriia</taxon>
        <taxon>Eggerthellales</taxon>
        <taxon>Eggerthellaceae</taxon>
        <taxon>Paraeggerthella</taxon>
    </lineage>
</organism>
<dbReference type="PANTHER" id="PTHR33169">
    <property type="entry name" value="PADR-FAMILY TRANSCRIPTIONAL REGULATOR"/>
    <property type="match status" value="1"/>
</dbReference>
<sequence>MSQSDCETSGARNGASCGGSSLGAGRKPCCRRRGGGGGALVEPAALAALLHAGGYGYDMRKIILEKTDGHVDVDVGGLYRSLRRLEEAGAVVSRWCDEESGPRRREYELTHIGVEMAEQWLEALRDRQRLDELLVGLLESGLEESDRSVSASDDADRSSIASKKEGTDE</sequence>
<feature type="region of interest" description="Disordered" evidence="1">
    <location>
        <begin position="1"/>
        <end position="22"/>
    </location>
</feature>
<dbReference type="Gene3D" id="1.10.10.10">
    <property type="entry name" value="Winged helix-like DNA-binding domain superfamily/Winged helix DNA-binding domain"/>
    <property type="match status" value="1"/>
</dbReference>
<dbReference type="InterPro" id="IPR036390">
    <property type="entry name" value="WH_DNA-bd_sf"/>
</dbReference>
<gene>
    <name evidence="3" type="ORF">DMP08_08855</name>
</gene>
<reference evidence="4" key="1">
    <citation type="submission" date="2018-05" db="EMBL/GenBank/DDBJ databases">
        <title>Genome Sequencing of selected type strains of the family Eggerthellaceae.</title>
        <authorList>
            <person name="Danylec N."/>
            <person name="Stoll D.A."/>
            <person name="Doetsch A."/>
            <person name="Huch M."/>
        </authorList>
    </citation>
    <scope>NUCLEOTIDE SEQUENCE [LARGE SCALE GENOMIC DNA]</scope>
    <source>
        <strain evidence="4">DSM 16106</strain>
    </source>
</reference>